<keyword evidence="1" id="KW-0812">Transmembrane</keyword>
<keyword evidence="1" id="KW-0472">Membrane</keyword>
<evidence type="ECO:0000313" key="2">
    <source>
        <dbReference type="EMBL" id="GFH06384.1"/>
    </source>
</evidence>
<dbReference type="InterPro" id="IPR052994">
    <property type="entry name" value="Tiny_macrocysts_regulators"/>
</dbReference>
<comment type="caution">
    <text evidence="2">The sequence shown here is derived from an EMBL/GenBank/DDBJ whole genome shotgun (WGS) entry which is preliminary data.</text>
</comment>
<reference evidence="2 3" key="1">
    <citation type="submission" date="2020-02" db="EMBL/GenBank/DDBJ databases">
        <title>Draft genome sequence of Haematococcus lacustris strain NIES-144.</title>
        <authorList>
            <person name="Morimoto D."/>
            <person name="Nakagawa S."/>
            <person name="Yoshida T."/>
            <person name="Sawayama S."/>
        </authorList>
    </citation>
    <scope>NUCLEOTIDE SEQUENCE [LARGE SCALE GENOMIC DNA]</scope>
    <source>
        <strain evidence="2 3">NIES-144</strain>
    </source>
</reference>
<keyword evidence="1" id="KW-1133">Transmembrane helix</keyword>
<proteinExistence type="predicted"/>
<dbReference type="PANTHER" id="PTHR31600">
    <property type="entry name" value="TINY MACROCYSTS PROTEIN B-RELATED"/>
    <property type="match status" value="1"/>
</dbReference>
<dbReference type="PANTHER" id="PTHR31600:SF2">
    <property type="entry name" value="GAMETE ENRICHED GENE 10 PROTEIN-RELATED"/>
    <property type="match status" value="1"/>
</dbReference>
<dbReference type="Proteomes" id="UP000485058">
    <property type="component" value="Unassembled WGS sequence"/>
</dbReference>
<accession>A0A699YHM2</accession>
<name>A0A699YHM2_HAELA</name>
<protein>
    <submittedName>
        <fullName evidence="2">Uncharacterized protein</fullName>
    </submittedName>
</protein>
<gene>
    <name evidence="2" type="ORF">HaLaN_01005</name>
</gene>
<organism evidence="2 3">
    <name type="scientific">Haematococcus lacustris</name>
    <name type="common">Green alga</name>
    <name type="synonym">Haematococcus pluvialis</name>
    <dbReference type="NCBI Taxonomy" id="44745"/>
    <lineage>
        <taxon>Eukaryota</taxon>
        <taxon>Viridiplantae</taxon>
        <taxon>Chlorophyta</taxon>
        <taxon>core chlorophytes</taxon>
        <taxon>Chlorophyceae</taxon>
        <taxon>CS clade</taxon>
        <taxon>Chlamydomonadales</taxon>
        <taxon>Haematococcaceae</taxon>
        <taxon>Haematococcus</taxon>
    </lineage>
</organism>
<feature type="transmembrane region" description="Helical" evidence="1">
    <location>
        <begin position="39"/>
        <end position="60"/>
    </location>
</feature>
<keyword evidence="3" id="KW-1185">Reference proteome</keyword>
<evidence type="ECO:0000313" key="3">
    <source>
        <dbReference type="Proteomes" id="UP000485058"/>
    </source>
</evidence>
<feature type="transmembrane region" description="Helical" evidence="1">
    <location>
        <begin position="113"/>
        <end position="136"/>
    </location>
</feature>
<feature type="transmembrane region" description="Helical" evidence="1">
    <location>
        <begin position="72"/>
        <end position="93"/>
    </location>
</feature>
<dbReference type="AlphaFoldDB" id="A0A699YHM2"/>
<sequence length="246" mass="27903">MELNPVSRNYLAVTHSRVDTQGFLIKVLMTCISTFVTNLRWMSVLQCALALVLLWSYLYWEPFQHGVMNQIRVGSYAAVLWCASLLIFLKHLPGVDAQDGNAVVNWEKSLTQAMWLGLGPAFVLGALASWVRLYYLQVVVPRRFRRAGPDDKLTQVYRFTDPRQVEIVARCVRKWVDEDTLQPEATKTAEVVIKAGVAMLPNNCFMTILNSSFLIEVVGSYHSGYTQLQAAKKQDPSALERFAILW</sequence>
<dbReference type="EMBL" id="BLLF01000036">
    <property type="protein sequence ID" value="GFH06384.1"/>
    <property type="molecule type" value="Genomic_DNA"/>
</dbReference>
<evidence type="ECO:0000256" key="1">
    <source>
        <dbReference type="SAM" id="Phobius"/>
    </source>
</evidence>